<dbReference type="GO" id="GO:0006364">
    <property type="term" value="P:rRNA processing"/>
    <property type="evidence" value="ECO:0007669"/>
    <property type="project" value="UniProtKB-KW"/>
</dbReference>
<dbReference type="Gene3D" id="1.10.1070.11">
    <property type="entry name" value="Phosphatidylinositol 3-/4-kinase, catalytic domain"/>
    <property type="match status" value="1"/>
</dbReference>
<keyword evidence="4" id="KW-1133">Transmembrane helix</keyword>
<accession>D3BKN8</accession>
<dbReference type="EMBL" id="ADBJ01000038">
    <property type="protein sequence ID" value="EFA78468.1"/>
    <property type="molecule type" value="Genomic_DNA"/>
</dbReference>
<evidence type="ECO:0000256" key="4">
    <source>
        <dbReference type="SAM" id="Phobius"/>
    </source>
</evidence>
<protein>
    <submittedName>
        <fullName evidence="5">Uncharacterized protein</fullName>
    </submittedName>
</protein>
<gene>
    <name evidence="5" type="ORF">PPL_09120</name>
</gene>
<organism evidence="5 6">
    <name type="scientific">Heterostelium pallidum (strain ATCC 26659 / Pp 5 / PN500)</name>
    <name type="common">Cellular slime mold</name>
    <name type="synonym">Polysphondylium pallidum</name>
    <dbReference type="NCBI Taxonomy" id="670386"/>
    <lineage>
        <taxon>Eukaryota</taxon>
        <taxon>Amoebozoa</taxon>
        <taxon>Evosea</taxon>
        <taxon>Eumycetozoa</taxon>
        <taxon>Dictyostelia</taxon>
        <taxon>Acytosteliales</taxon>
        <taxon>Acytosteliaceae</taxon>
        <taxon>Heterostelium</taxon>
    </lineage>
</organism>
<keyword evidence="6" id="KW-1185">Reference proteome</keyword>
<feature type="transmembrane region" description="Helical" evidence="4">
    <location>
        <begin position="528"/>
        <end position="558"/>
    </location>
</feature>
<dbReference type="InParanoid" id="D3BKN8"/>
<sequence length="754" mass="87157">MRETVNKQCKINLNENAGLYIQHGMMVGIQSIVTYLTPEILKDTRDRVKALISADYDNIWKRGVDIVIFNLSIYIYLNHDEIEDRHHNQGEDIYTTDINNINNYYTTKKKDAILKSIPKKESYHLPLISNHQKQDTERYHLDQTINIIILTNLVIDNNINYKINNQSTFNTDNYDNLKQSISHLLNTINTHINTNDNIKFIVSLYNSNNATQYHSNTLAGKYKLKSIKYMETNTINDIDDIVPEDINNPMAIPSTIKREKTLMLSNILSIVSKEKSEYVMFMEDDVRMCPNSLSTLSYLIKKSTIYLPSFKFIRTSFGVNGLLFKRTELASLSTYLRQNFYLKPVEILFAEYMCGMREYGLDRTGICNMNNHQSLTFRWNLLEKQQTNSYNNNNNNNHGLQQDKQPICWTDYGQKITDFEEFNVTDCSYDDLSPCIKHTGGDRDIAIAVNYNEFYLTHYFASVDDNSTLLPKNQTSSNRLVSRKYTVSFIVRTDIGNAHRVELLEQVHLNSSTTSNSTKPEKTPVGTYLFLTLILISILIFSYFYSIFIFFAIIYIIIMMNQVPQQQQQQPIQQTLTEEQIWEVFDQAVKRVFLQWTALQLAVQNAWGGRSSEEKAEDIRQDILDLFLMGKPVYPDMIMSILEDRLSNELNTIAEDDSYREVSEIIIQIFNFCCKGMFNEVVQLVGTEMNTAISQCINPSGMDDDSSDDDTDAGDASGDMEMEDDTMVEEEQPKPKKNEPDEDGWITVGRKGRR</sequence>
<proteinExistence type="inferred from homology"/>
<dbReference type="RefSeq" id="XP_020430592.1">
    <property type="nucleotide sequence ID" value="XM_020579917.1"/>
</dbReference>
<dbReference type="AlphaFoldDB" id="D3BKN8"/>
<dbReference type="STRING" id="670386.D3BKN8"/>
<dbReference type="InterPro" id="IPR019398">
    <property type="entry name" value="Pre-rRNA_process_TSR2"/>
</dbReference>
<evidence type="ECO:0000256" key="2">
    <source>
        <dbReference type="ARBA" id="ARBA00022552"/>
    </source>
</evidence>
<evidence type="ECO:0000313" key="5">
    <source>
        <dbReference type="EMBL" id="EFA78468.1"/>
    </source>
</evidence>
<keyword evidence="4" id="KW-0812">Transmembrane</keyword>
<reference evidence="5 6" key="1">
    <citation type="journal article" date="2011" name="Genome Res.">
        <title>Phylogeny-wide analysis of social amoeba genomes highlights ancient origins for complex intercellular communication.</title>
        <authorList>
            <person name="Heidel A.J."/>
            <person name="Lawal H.M."/>
            <person name="Felder M."/>
            <person name="Schilde C."/>
            <person name="Helps N.R."/>
            <person name="Tunggal B."/>
            <person name="Rivero F."/>
            <person name="John U."/>
            <person name="Schleicher M."/>
            <person name="Eichinger L."/>
            <person name="Platzer M."/>
            <person name="Noegel A.A."/>
            <person name="Schaap P."/>
            <person name="Gloeckner G."/>
        </authorList>
    </citation>
    <scope>NUCLEOTIDE SEQUENCE [LARGE SCALE GENOMIC DNA]</scope>
    <source>
        <strain evidence="6">ATCC 26659 / Pp 5 / PN500</strain>
    </source>
</reference>
<keyword evidence="2" id="KW-0698">rRNA processing</keyword>
<dbReference type="InterPro" id="IPR036940">
    <property type="entry name" value="PI3/4_kinase_cat_sf"/>
</dbReference>
<evidence type="ECO:0000256" key="1">
    <source>
        <dbReference type="ARBA" id="ARBA00006524"/>
    </source>
</evidence>
<dbReference type="GeneID" id="31364595"/>
<dbReference type="Proteomes" id="UP000001396">
    <property type="component" value="Unassembled WGS sequence"/>
</dbReference>
<keyword evidence="4" id="KW-0472">Membrane</keyword>
<dbReference type="Pfam" id="PF10273">
    <property type="entry name" value="WGG"/>
    <property type="match status" value="1"/>
</dbReference>
<name>D3BKN8_HETP5</name>
<feature type="compositionally biased region" description="Acidic residues" evidence="3">
    <location>
        <begin position="702"/>
        <end position="730"/>
    </location>
</feature>
<comment type="similarity">
    <text evidence="1">Belongs to the TSR2 family.</text>
</comment>
<comment type="caution">
    <text evidence="5">The sequence shown here is derived from an EMBL/GenBank/DDBJ whole genome shotgun (WGS) entry which is preliminary data.</text>
</comment>
<feature type="region of interest" description="Disordered" evidence="3">
    <location>
        <begin position="696"/>
        <end position="754"/>
    </location>
</feature>
<evidence type="ECO:0000313" key="6">
    <source>
        <dbReference type="Proteomes" id="UP000001396"/>
    </source>
</evidence>
<dbReference type="PANTHER" id="PTHR21250">
    <property type="entry name" value="PRE-RRNA-PROCESSING PROTEIN TSR2 HOMOLOG"/>
    <property type="match status" value="1"/>
</dbReference>
<evidence type="ECO:0000256" key="3">
    <source>
        <dbReference type="SAM" id="MobiDB-lite"/>
    </source>
</evidence>